<accession>A0ABV3H6G6</accession>
<gene>
    <name evidence="1" type="ORF">AB0K40_21530</name>
</gene>
<evidence type="ECO:0008006" key="3">
    <source>
        <dbReference type="Google" id="ProtNLM"/>
    </source>
</evidence>
<dbReference type="RefSeq" id="WP_364452520.1">
    <property type="nucleotide sequence ID" value="NZ_JBFARM010000006.1"/>
</dbReference>
<evidence type="ECO:0000313" key="1">
    <source>
        <dbReference type="EMBL" id="MEV4288103.1"/>
    </source>
</evidence>
<proteinExistence type="predicted"/>
<reference evidence="1 2" key="1">
    <citation type="submission" date="2024-06" db="EMBL/GenBank/DDBJ databases">
        <title>The Natural Products Discovery Center: Release of the First 8490 Sequenced Strains for Exploring Actinobacteria Biosynthetic Diversity.</title>
        <authorList>
            <person name="Kalkreuter E."/>
            <person name="Kautsar S.A."/>
            <person name="Yang D."/>
            <person name="Bader C.D."/>
            <person name="Teijaro C.N."/>
            <person name="Fluegel L."/>
            <person name="Davis C.M."/>
            <person name="Simpson J.R."/>
            <person name="Lauterbach L."/>
            <person name="Steele A.D."/>
            <person name="Gui C."/>
            <person name="Meng S."/>
            <person name="Li G."/>
            <person name="Viehrig K."/>
            <person name="Ye F."/>
            <person name="Su P."/>
            <person name="Kiefer A.F."/>
            <person name="Nichols A."/>
            <person name="Cepeda A.J."/>
            <person name="Yan W."/>
            <person name="Fan B."/>
            <person name="Jiang Y."/>
            <person name="Adhikari A."/>
            <person name="Zheng C.-J."/>
            <person name="Schuster L."/>
            <person name="Cowan T.M."/>
            <person name="Smanski M.J."/>
            <person name="Chevrette M.G."/>
            <person name="De Carvalho L.P.S."/>
            <person name="Shen B."/>
        </authorList>
    </citation>
    <scope>NUCLEOTIDE SEQUENCE [LARGE SCALE GENOMIC DNA]</scope>
    <source>
        <strain evidence="1 2">NPDC049574</strain>
    </source>
</reference>
<dbReference type="EMBL" id="JBFARM010000006">
    <property type="protein sequence ID" value="MEV4288103.1"/>
    <property type="molecule type" value="Genomic_DNA"/>
</dbReference>
<keyword evidence="2" id="KW-1185">Reference proteome</keyword>
<name>A0ABV3H6G6_9ACTN</name>
<organism evidence="1 2">
    <name type="scientific">Nonomuraea bangladeshensis</name>
    <dbReference type="NCBI Taxonomy" id="404385"/>
    <lineage>
        <taxon>Bacteria</taxon>
        <taxon>Bacillati</taxon>
        <taxon>Actinomycetota</taxon>
        <taxon>Actinomycetes</taxon>
        <taxon>Streptosporangiales</taxon>
        <taxon>Streptosporangiaceae</taxon>
        <taxon>Nonomuraea</taxon>
    </lineage>
</organism>
<dbReference type="Proteomes" id="UP001552427">
    <property type="component" value="Unassembled WGS sequence"/>
</dbReference>
<evidence type="ECO:0000313" key="2">
    <source>
        <dbReference type="Proteomes" id="UP001552427"/>
    </source>
</evidence>
<protein>
    <recommendedName>
        <fullName evidence="3">Secreted protein</fullName>
    </recommendedName>
</protein>
<sequence length="141" mass="15426">MRSGCLVAVACALLVPFAGLFLLFAIPAWANDRKLAAFGDRLLAYPPPPETFHRDNTADGSIALRGNGNHCDYQVRVALSTHLSEGSVLRYYAAARIPGVETERAPLRIYFERDQDADGLPTSFIVEAYDSTDAGLDLRCH</sequence>
<comment type="caution">
    <text evidence="1">The sequence shown here is derived from an EMBL/GenBank/DDBJ whole genome shotgun (WGS) entry which is preliminary data.</text>
</comment>